<organism evidence="2 3">
    <name type="scientific">Pontibacter fetidus</name>
    <dbReference type="NCBI Taxonomy" id="2700082"/>
    <lineage>
        <taxon>Bacteria</taxon>
        <taxon>Pseudomonadati</taxon>
        <taxon>Bacteroidota</taxon>
        <taxon>Cytophagia</taxon>
        <taxon>Cytophagales</taxon>
        <taxon>Hymenobacteraceae</taxon>
        <taxon>Pontibacter</taxon>
    </lineage>
</organism>
<comment type="caution">
    <text evidence="2">The sequence shown here is derived from an EMBL/GenBank/DDBJ whole genome shotgun (WGS) entry which is preliminary data.</text>
</comment>
<dbReference type="EMBL" id="JAAEAA010000010">
    <property type="protein sequence ID" value="NDK56067.1"/>
    <property type="molecule type" value="Genomic_DNA"/>
</dbReference>
<evidence type="ECO:0000256" key="1">
    <source>
        <dbReference type="SAM" id="SignalP"/>
    </source>
</evidence>
<keyword evidence="1" id="KW-0732">Signal</keyword>
<dbReference type="PROSITE" id="PS51257">
    <property type="entry name" value="PROKAR_LIPOPROTEIN"/>
    <property type="match status" value="1"/>
</dbReference>
<sequence>MKNTLLLILAFFALTACSDTNNKLLDKLQTAVKKEPGKAGYTQVKLESITDFEWDTLYYFAGQVSPEEINDQIGIKWDGGKIPGGHDRLIFVKDNKVVSFVDYDLSEFPLQVFGCNTDQWIYPRNRSMFAAFKYCQGEKEVYAFIPEPCYDNIKELQQNKCTEVKKAE</sequence>
<name>A0A6B2H6Q9_9BACT</name>
<dbReference type="Proteomes" id="UP000478546">
    <property type="component" value="Unassembled WGS sequence"/>
</dbReference>
<evidence type="ECO:0008006" key="4">
    <source>
        <dbReference type="Google" id="ProtNLM"/>
    </source>
</evidence>
<evidence type="ECO:0000313" key="3">
    <source>
        <dbReference type="Proteomes" id="UP000478546"/>
    </source>
</evidence>
<dbReference type="RefSeq" id="WP_162346133.1">
    <property type="nucleotide sequence ID" value="NZ_JAAEAA010000010.1"/>
</dbReference>
<reference evidence="2 3" key="1">
    <citation type="submission" date="2020-01" db="EMBL/GenBank/DDBJ databases">
        <authorList>
            <person name="Kim M.K."/>
        </authorList>
    </citation>
    <scope>NUCLEOTIDE SEQUENCE [LARGE SCALE GENOMIC DNA]</scope>
    <source>
        <strain evidence="2 3">BT213</strain>
    </source>
</reference>
<keyword evidence="3" id="KW-1185">Reference proteome</keyword>
<gene>
    <name evidence="2" type="ORF">GWO68_09070</name>
</gene>
<dbReference type="AlphaFoldDB" id="A0A6B2H6Q9"/>
<evidence type="ECO:0000313" key="2">
    <source>
        <dbReference type="EMBL" id="NDK56067.1"/>
    </source>
</evidence>
<feature type="signal peptide" evidence="1">
    <location>
        <begin position="1"/>
        <end position="18"/>
    </location>
</feature>
<protein>
    <recommendedName>
        <fullName evidence="4">Lipoprotein</fullName>
    </recommendedName>
</protein>
<proteinExistence type="predicted"/>
<feature type="chain" id="PRO_5025565778" description="Lipoprotein" evidence="1">
    <location>
        <begin position="19"/>
        <end position="168"/>
    </location>
</feature>
<accession>A0A6B2H6Q9</accession>